<dbReference type="GO" id="GO:0016301">
    <property type="term" value="F:kinase activity"/>
    <property type="evidence" value="ECO:0007669"/>
    <property type="project" value="UniProtKB-KW"/>
</dbReference>
<dbReference type="EMBL" id="NRRU01000038">
    <property type="protein sequence ID" value="MBK1713438.1"/>
    <property type="molecule type" value="Genomic_DNA"/>
</dbReference>
<evidence type="ECO:0000259" key="3">
    <source>
        <dbReference type="SMART" id="SM00062"/>
    </source>
</evidence>
<dbReference type="InterPro" id="IPR001638">
    <property type="entry name" value="Solute-binding_3/MltF_N"/>
</dbReference>
<name>A0ABS1DVA5_RUBGE</name>
<dbReference type="Proteomes" id="UP001041814">
    <property type="component" value="Unassembled WGS sequence"/>
</dbReference>
<keyword evidence="2" id="KW-0472">Membrane</keyword>
<evidence type="ECO:0000313" key="4">
    <source>
        <dbReference type="EMBL" id="MBK1713438.1"/>
    </source>
</evidence>
<dbReference type="PANTHER" id="PTHR35936:SF32">
    <property type="entry name" value="MEMBRANE-BOUND LYTIC MUREIN TRANSGLYCOSYLASE F"/>
    <property type="match status" value="1"/>
</dbReference>
<dbReference type="Gene3D" id="3.40.190.10">
    <property type="entry name" value="Periplasmic binding protein-like II"/>
    <property type="match status" value="2"/>
</dbReference>
<reference evidence="4" key="1">
    <citation type="submission" date="2017-08" db="EMBL/GenBank/DDBJ databases">
        <authorList>
            <person name="Imhoff J.F."/>
            <person name="Rahn T."/>
            <person name="Kuenzel S."/>
            <person name="Neulinger S.C."/>
        </authorList>
    </citation>
    <scope>NUCLEOTIDE SEQUENCE</scope>
    <source>
        <strain evidence="4">IM 151</strain>
    </source>
</reference>
<evidence type="ECO:0000256" key="2">
    <source>
        <dbReference type="SAM" id="Phobius"/>
    </source>
</evidence>
<accession>A0ABS1DVA5</accession>
<gene>
    <name evidence="4" type="ORF">CKO43_11680</name>
</gene>
<keyword evidence="5" id="KW-1185">Reference proteome</keyword>
<keyword evidence="4" id="KW-0808">Transferase</keyword>
<evidence type="ECO:0000313" key="5">
    <source>
        <dbReference type="Proteomes" id="UP001041814"/>
    </source>
</evidence>
<protein>
    <submittedName>
        <fullName evidence="4">Histidine kinase</fullName>
    </submittedName>
</protein>
<keyword evidence="4" id="KW-0418">Kinase</keyword>
<keyword evidence="2" id="KW-0812">Transmembrane</keyword>
<dbReference type="SMART" id="SM00062">
    <property type="entry name" value="PBPb"/>
    <property type="match status" value="1"/>
</dbReference>
<dbReference type="CDD" id="cd01007">
    <property type="entry name" value="PBP2_BvgS_HisK_like"/>
    <property type="match status" value="1"/>
</dbReference>
<reference evidence="4" key="2">
    <citation type="journal article" date="2020" name="Microorganisms">
        <title>Osmotic Adaptation and Compatible Solute Biosynthesis of Phototrophic Bacteria as Revealed from Genome Analyses.</title>
        <authorList>
            <person name="Imhoff J.F."/>
            <person name="Rahn T."/>
            <person name="Kunzel S."/>
            <person name="Keller A."/>
            <person name="Neulinger S.C."/>
        </authorList>
    </citation>
    <scope>NUCLEOTIDE SEQUENCE</scope>
    <source>
        <strain evidence="4">IM 151</strain>
    </source>
</reference>
<dbReference type="Pfam" id="PF00497">
    <property type="entry name" value="SBP_bac_3"/>
    <property type="match status" value="1"/>
</dbReference>
<dbReference type="SUPFAM" id="SSF53850">
    <property type="entry name" value="Periplasmic binding protein-like II"/>
    <property type="match status" value="1"/>
</dbReference>
<feature type="domain" description="Solute-binding protein family 3/N-terminal" evidence="3">
    <location>
        <begin position="28"/>
        <end position="247"/>
    </location>
</feature>
<organism evidence="4 5">
    <name type="scientific">Rubrivivax gelatinosus</name>
    <name type="common">Rhodocyclus gelatinosus</name>
    <name type="synonym">Rhodopseudomonas gelatinosa</name>
    <dbReference type="NCBI Taxonomy" id="28068"/>
    <lineage>
        <taxon>Bacteria</taxon>
        <taxon>Pseudomonadati</taxon>
        <taxon>Pseudomonadota</taxon>
        <taxon>Betaproteobacteria</taxon>
        <taxon>Burkholderiales</taxon>
        <taxon>Sphaerotilaceae</taxon>
        <taxon>Rubrivivax</taxon>
    </lineage>
</organism>
<keyword evidence="1" id="KW-0732">Signal</keyword>
<sequence length="298" mass="32510">MALMSLPALAQQTPLSPAQQDWLARSGVLRVAPERDYGPFIYLDDEGRVSGLSVEMLDLVQRRTGVALRWMPARPLAQQLEAARRREVDLLTSLRPTPQRSGYLLFTRPYVKVPAILVQRQGLPPTSLASMRGRTVAVGTGYAVEPVVRAAHPEVAWVGVSDDLQALRGVLEGRFDAAVVDAASAGFVIRHHQLAGLAGAGEVGFEYELSFAVRSDWPELRAILDAGIAAVPESERDALLQRWLGPLDADTLVERAPVATRVGTLLLLFAVLAGALLYAQRVRVERAEPRPRGRRPPP</sequence>
<feature type="transmembrane region" description="Helical" evidence="2">
    <location>
        <begin position="258"/>
        <end position="279"/>
    </location>
</feature>
<dbReference type="PANTHER" id="PTHR35936">
    <property type="entry name" value="MEMBRANE-BOUND LYTIC MUREIN TRANSGLYCOSYLASE F"/>
    <property type="match status" value="1"/>
</dbReference>
<evidence type="ECO:0000256" key="1">
    <source>
        <dbReference type="ARBA" id="ARBA00022729"/>
    </source>
</evidence>
<proteinExistence type="predicted"/>
<comment type="caution">
    <text evidence="4">The sequence shown here is derived from an EMBL/GenBank/DDBJ whole genome shotgun (WGS) entry which is preliminary data.</text>
</comment>
<keyword evidence="2" id="KW-1133">Transmembrane helix</keyword>